<feature type="signal peptide" evidence="1">
    <location>
        <begin position="1"/>
        <end position="23"/>
    </location>
</feature>
<dbReference type="RefSeq" id="WP_146404211.1">
    <property type="nucleotide sequence ID" value="NZ_SJPJ01000002.1"/>
</dbReference>
<accession>A0A5C5YND1</accession>
<sequence length="160" mass="16803" precursor="true">MLKPFHALLFAAATLTLPVSADADSNPTFGGGNTSGIRVEMVRHENNPAGSALSDWHLRLNNSQAVLHWVAIPFTHSQSSQLQSDATLSARVKSQKGPIKISPSAIIDSTNLRSGDEQASINLFAQGAGRASIELQVGIDQQHAAAGTHCTTVILSVTAP</sequence>
<reference evidence="2 3" key="1">
    <citation type="submission" date="2019-02" db="EMBL/GenBank/DDBJ databases">
        <title>Deep-cultivation of Planctomycetes and their phenomic and genomic characterization uncovers novel biology.</title>
        <authorList>
            <person name="Wiegand S."/>
            <person name="Jogler M."/>
            <person name="Boedeker C."/>
            <person name="Pinto D."/>
            <person name="Vollmers J."/>
            <person name="Rivas-Marin E."/>
            <person name="Kohn T."/>
            <person name="Peeters S.H."/>
            <person name="Heuer A."/>
            <person name="Rast P."/>
            <person name="Oberbeckmann S."/>
            <person name="Bunk B."/>
            <person name="Jeske O."/>
            <person name="Meyerdierks A."/>
            <person name="Storesund J.E."/>
            <person name="Kallscheuer N."/>
            <person name="Luecker S."/>
            <person name="Lage O.M."/>
            <person name="Pohl T."/>
            <person name="Merkel B.J."/>
            <person name="Hornburger P."/>
            <person name="Mueller R.-W."/>
            <person name="Bruemmer F."/>
            <person name="Labrenz M."/>
            <person name="Spormann A.M."/>
            <person name="Op Den Camp H."/>
            <person name="Overmann J."/>
            <person name="Amann R."/>
            <person name="Jetten M.S.M."/>
            <person name="Mascher T."/>
            <person name="Medema M.H."/>
            <person name="Devos D.P."/>
            <person name="Kaster A.-K."/>
            <person name="Ovreas L."/>
            <person name="Rohde M."/>
            <person name="Galperin M.Y."/>
            <person name="Jogler C."/>
        </authorList>
    </citation>
    <scope>NUCLEOTIDE SEQUENCE [LARGE SCALE GENOMIC DNA]</scope>
    <source>
        <strain evidence="2 3">CA13</strain>
    </source>
</reference>
<dbReference type="EMBL" id="SJPJ01000002">
    <property type="protein sequence ID" value="TWT76441.1"/>
    <property type="molecule type" value="Genomic_DNA"/>
</dbReference>
<feature type="chain" id="PRO_5022854061" evidence="1">
    <location>
        <begin position="24"/>
        <end position="160"/>
    </location>
</feature>
<dbReference type="AlphaFoldDB" id="A0A5C5YND1"/>
<gene>
    <name evidence="2" type="ORF">CA13_69350</name>
</gene>
<name>A0A5C5YND1_9BACT</name>
<comment type="caution">
    <text evidence="2">The sequence shown here is derived from an EMBL/GenBank/DDBJ whole genome shotgun (WGS) entry which is preliminary data.</text>
</comment>
<keyword evidence="3" id="KW-1185">Reference proteome</keyword>
<evidence type="ECO:0000313" key="2">
    <source>
        <dbReference type="EMBL" id="TWT76441.1"/>
    </source>
</evidence>
<evidence type="ECO:0000313" key="3">
    <source>
        <dbReference type="Proteomes" id="UP000315010"/>
    </source>
</evidence>
<evidence type="ECO:0000256" key="1">
    <source>
        <dbReference type="SAM" id="SignalP"/>
    </source>
</evidence>
<proteinExistence type="predicted"/>
<dbReference type="Proteomes" id="UP000315010">
    <property type="component" value="Unassembled WGS sequence"/>
</dbReference>
<keyword evidence="1" id="KW-0732">Signal</keyword>
<protein>
    <submittedName>
        <fullName evidence="2">Uncharacterized protein</fullName>
    </submittedName>
</protein>
<organism evidence="2 3">
    <name type="scientific">Novipirellula herctigrandis</name>
    <dbReference type="NCBI Taxonomy" id="2527986"/>
    <lineage>
        <taxon>Bacteria</taxon>
        <taxon>Pseudomonadati</taxon>
        <taxon>Planctomycetota</taxon>
        <taxon>Planctomycetia</taxon>
        <taxon>Pirellulales</taxon>
        <taxon>Pirellulaceae</taxon>
        <taxon>Novipirellula</taxon>
    </lineage>
</organism>